<comment type="caution">
    <text evidence="2">The sequence shown here is derived from an EMBL/GenBank/DDBJ whole genome shotgun (WGS) entry which is preliminary data.</text>
</comment>
<proteinExistence type="predicted"/>
<evidence type="ECO:0000313" key="3">
    <source>
        <dbReference type="Proteomes" id="UP000658613"/>
    </source>
</evidence>
<gene>
    <name evidence="2" type="ORF">IW254_001478</name>
</gene>
<name>A0A931E0K9_9CORY</name>
<dbReference type="Pfam" id="PF12686">
    <property type="entry name" value="DUF3800"/>
    <property type="match status" value="1"/>
</dbReference>
<accession>A0A931E0K9</accession>
<feature type="region of interest" description="Disordered" evidence="1">
    <location>
        <begin position="23"/>
        <end position="43"/>
    </location>
</feature>
<keyword evidence="3" id="KW-1185">Reference proteome</keyword>
<dbReference type="EMBL" id="JADOUE010000001">
    <property type="protein sequence ID" value="MBG6122509.1"/>
    <property type="molecule type" value="Genomic_DNA"/>
</dbReference>
<organism evidence="2 3">
    <name type="scientific">Corynebacterium aquatimens</name>
    <dbReference type="NCBI Taxonomy" id="1190508"/>
    <lineage>
        <taxon>Bacteria</taxon>
        <taxon>Bacillati</taxon>
        <taxon>Actinomycetota</taxon>
        <taxon>Actinomycetes</taxon>
        <taxon>Mycobacteriales</taxon>
        <taxon>Corynebacteriaceae</taxon>
        <taxon>Corynebacterium</taxon>
    </lineage>
</organism>
<dbReference type="AlphaFoldDB" id="A0A931E0K9"/>
<reference evidence="2" key="1">
    <citation type="submission" date="2020-11" db="EMBL/GenBank/DDBJ databases">
        <title>Sequencing the genomes of 1000 actinobacteria strains.</title>
        <authorList>
            <person name="Klenk H.-P."/>
        </authorList>
    </citation>
    <scope>NUCLEOTIDE SEQUENCE</scope>
    <source>
        <strain evidence="2">DSM 45632</strain>
    </source>
</reference>
<evidence type="ECO:0000313" key="2">
    <source>
        <dbReference type="EMBL" id="MBG6122509.1"/>
    </source>
</evidence>
<protein>
    <submittedName>
        <fullName evidence="2">Uncharacterized protein</fullName>
    </submittedName>
</protein>
<dbReference type="RefSeq" id="WP_196824889.1">
    <property type="nucleotide sequence ID" value="NZ_CP046980.1"/>
</dbReference>
<sequence>MVTRPARTHCAGPSTTDCQPNYPRYPIPAHPVPDTRPTGTKNRTRSRVNSYALNNGDTAKCYLDDHYTAPEGRKEFVEYKATGEFGYRSSKLASIDELEFYDSKEKRGLQAADLCCYIYQRRMHVKAGNEKMLKTQEKMWGAISDIILRGRQRVWP</sequence>
<dbReference type="InterPro" id="IPR024524">
    <property type="entry name" value="DUF3800"/>
</dbReference>
<evidence type="ECO:0000256" key="1">
    <source>
        <dbReference type="SAM" id="MobiDB-lite"/>
    </source>
</evidence>
<dbReference type="Proteomes" id="UP000658613">
    <property type="component" value="Unassembled WGS sequence"/>
</dbReference>